<evidence type="ECO:0000256" key="1">
    <source>
        <dbReference type="ARBA" id="ARBA00004651"/>
    </source>
</evidence>
<dbReference type="OrthoDB" id="6136301at2759"/>
<accession>A0A0L8GRL3</accession>
<evidence type="ECO:0000256" key="3">
    <source>
        <dbReference type="ARBA" id="ARBA00022475"/>
    </source>
</evidence>
<feature type="transmembrane region" description="Helical" evidence="7">
    <location>
        <begin position="68"/>
        <end position="92"/>
    </location>
</feature>
<comment type="similarity">
    <text evidence="2 7">Belongs to the XK family.</text>
</comment>
<evidence type="ECO:0000256" key="2">
    <source>
        <dbReference type="ARBA" id="ARBA00008789"/>
    </source>
</evidence>
<reference evidence="8" key="1">
    <citation type="submission" date="2015-07" db="EMBL/GenBank/DDBJ databases">
        <title>MeaNS - Measles Nucleotide Surveillance Program.</title>
        <authorList>
            <person name="Tran T."/>
            <person name="Druce J."/>
        </authorList>
    </citation>
    <scope>NUCLEOTIDE SEQUENCE</scope>
    <source>
        <strain evidence="8">UCB-OBI-ISO-001</strain>
        <tissue evidence="8">Gonad</tissue>
    </source>
</reference>
<dbReference type="GO" id="GO:1902742">
    <property type="term" value="P:apoptotic process involved in development"/>
    <property type="evidence" value="ECO:0007669"/>
    <property type="project" value="TreeGrafter"/>
</dbReference>
<feature type="transmembrane region" description="Helical" evidence="7">
    <location>
        <begin position="362"/>
        <end position="381"/>
    </location>
</feature>
<dbReference type="InterPro" id="IPR050895">
    <property type="entry name" value="XK-related_scramblase"/>
</dbReference>
<dbReference type="AlphaFoldDB" id="A0A0L8GRL3"/>
<gene>
    <name evidence="8" type="ORF">OCBIM_22029125mg</name>
</gene>
<protein>
    <recommendedName>
        <fullName evidence="7">XK-related protein</fullName>
    </recommendedName>
</protein>
<organism evidence="8">
    <name type="scientific">Octopus bimaculoides</name>
    <name type="common">California two-spotted octopus</name>
    <dbReference type="NCBI Taxonomy" id="37653"/>
    <lineage>
        <taxon>Eukaryota</taxon>
        <taxon>Metazoa</taxon>
        <taxon>Spiralia</taxon>
        <taxon>Lophotrochozoa</taxon>
        <taxon>Mollusca</taxon>
        <taxon>Cephalopoda</taxon>
        <taxon>Coleoidea</taxon>
        <taxon>Octopodiformes</taxon>
        <taxon>Octopoda</taxon>
        <taxon>Incirrata</taxon>
        <taxon>Octopodidae</taxon>
        <taxon>Octopus</taxon>
    </lineage>
</organism>
<name>A0A0L8GRL3_OCTBM</name>
<feature type="transmembrane region" description="Helical" evidence="7">
    <location>
        <begin position="449"/>
        <end position="476"/>
    </location>
</feature>
<dbReference type="GO" id="GO:0043652">
    <property type="term" value="P:engulfment of apoptotic cell"/>
    <property type="evidence" value="ECO:0007669"/>
    <property type="project" value="TreeGrafter"/>
</dbReference>
<keyword evidence="6 7" id="KW-0472">Membrane</keyword>
<dbReference type="InterPro" id="IPR018629">
    <property type="entry name" value="XK-rel"/>
</dbReference>
<dbReference type="GO" id="GO:0005886">
    <property type="term" value="C:plasma membrane"/>
    <property type="evidence" value="ECO:0007669"/>
    <property type="project" value="UniProtKB-SubCell"/>
</dbReference>
<feature type="transmembrane region" description="Helical" evidence="7">
    <location>
        <begin position="393"/>
        <end position="411"/>
    </location>
</feature>
<evidence type="ECO:0000256" key="5">
    <source>
        <dbReference type="ARBA" id="ARBA00022989"/>
    </source>
</evidence>
<feature type="transmembrane region" description="Helical" evidence="7">
    <location>
        <begin position="423"/>
        <end position="443"/>
    </location>
</feature>
<keyword evidence="4 7" id="KW-0812">Transmembrane</keyword>
<dbReference type="Pfam" id="PF09815">
    <property type="entry name" value="XK-related"/>
    <property type="match status" value="2"/>
</dbReference>
<comment type="subcellular location">
    <subcellularLocation>
        <location evidence="1">Cell membrane</location>
        <topology evidence="1">Multi-pass membrane protein</topology>
    </subcellularLocation>
    <subcellularLocation>
        <location evidence="7">Membrane</location>
        <topology evidence="7">Multi-pass membrane protein</topology>
    </subcellularLocation>
</comment>
<dbReference type="PANTHER" id="PTHR16024:SF6">
    <property type="entry name" value="XK-RELATED PROTEIN"/>
    <property type="match status" value="1"/>
</dbReference>
<dbReference type="EMBL" id="KQ420660">
    <property type="protein sequence ID" value="KOF79691.1"/>
    <property type="molecule type" value="Genomic_DNA"/>
</dbReference>
<dbReference type="PANTHER" id="PTHR16024">
    <property type="entry name" value="XK-RELATED PROTEIN"/>
    <property type="match status" value="1"/>
</dbReference>
<feature type="transmembrane region" description="Helical" evidence="7">
    <location>
        <begin position="38"/>
        <end position="61"/>
    </location>
</feature>
<evidence type="ECO:0000256" key="4">
    <source>
        <dbReference type="ARBA" id="ARBA00022692"/>
    </source>
</evidence>
<keyword evidence="3" id="KW-1003">Cell membrane</keyword>
<feature type="transmembrane region" description="Helical" evidence="7">
    <location>
        <begin position="112"/>
        <end position="133"/>
    </location>
</feature>
<evidence type="ECO:0000256" key="6">
    <source>
        <dbReference type="ARBA" id="ARBA00023136"/>
    </source>
</evidence>
<evidence type="ECO:0000313" key="8">
    <source>
        <dbReference type="EMBL" id="KOF79691.1"/>
    </source>
</evidence>
<dbReference type="GO" id="GO:0070782">
    <property type="term" value="P:phosphatidylserine exposure on apoptotic cell surface"/>
    <property type="evidence" value="ECO:0007669"/>
    <property type="project" value="TreeGrafter"/>
</dbReference>
<sequence>MACPCSFCLSTARQTKYERAPNKTDKNLEDPSMFDQIFILLTMILILVDVSSDLVLAFSYLNRSHYVWFGLTLAFVLVPSVSNSILSLYFYYHDYKEEQQFKSKDPNFRSSSTLWILRIVFTILQMAPIVRNLETFRYGIKSKTTQSKDDHIYYNKWMLRESADARMLGLFECFMESAPQLTLQLHILVVDPTTTLDLIVMKGWTWLASVVREKTWDEVVKHDLRTLGLTEAMTSDRDLWKCAVREKTRQAKSVGASEIEIVIDPYLMTGTCASGALTAPSKCDHCQSSCLASILVARPLKIINLLSSWITISWSLTSYHRALRFVLKDKSLSLCASVTYFMWRIFEVGPRIIIISMFMTEYYYWVAVLLSLHWILVFSWFQFGELKFCETAIGQTLFNMLLAFISIFCSFDPHSGKSRYRYLLFYAIFYGQNIILFTLWFCFTNHKGTWYHLAVLLFVLCGAILHTIFFGCYYVCCHPICSSFIDWHKILPTSCRQFLKTLTNNIENGV</sequence>
<proteinExistence type="inferred from homology"/>
<evidence type="ECO:0000256" key="7">
    <source>
        <dbReference type="RuleBase" id="RU910716"/>
    </source>
</evidence>
<keyword evidence="5 7" id="KW-1133">Transmembrane helix</keyword>